<gene>
    <name evidence="1" type="ORF">D9757_004248</name>
</gene>
<keyword evidence="2" id="KW-1185">Reference proteome</keyword>
<dbReference type="OrthoDB" id="3364736at2759"/>
<evidence type="ECO:0000313" key="1">
    <source>
        <dbReference type="EMBL" id="KAF5389380.1"/>
    </source>
</evidence>
<comment type="caution">
    <text evidence="1">The sequence shown here is derived from an EMBL/GenBank/DDBJ whole genome shotgun (WGS) entry which is preliminary data.</text>
</comment>
<dbReference type="AlphaFoldDB" id="A0A8H5HTZ2"/>
<dbReference type="EMBL" id="JAACJN010000022">
    <property type="protein sequence ID" value="KAF5389380.1"/>
    <property type="molecule type" value="Genomic_DNA"/>
</dbReference>
<evidence type="ECO:0000313" key="2">
    <source>
        <dbReference type="Proteomes" id="UP000518752"/>
    </source>
</evidence>
<name>A0A8H5HTZ2_9AGAR</name>
<protein>
    <submittedName>
        <fullName evidence="1">Uncharacterized protein</fullName>
    </submittedName>
</protein>
<accession>A0A8H5HTZ2</accession>
<proteinExistence type="predicted"/>
<organism evidence="1 2">
    <name type="scientific">Collybiopsis confluens</name>
    <dbReference type="NCBI Taxonomy" id="2823264"/>
    <lineage>
        <taxon>Eukaryota</taxon>
        <taxon>Fungi</taxon>
        <taxon>Dikarya</taxon>
        <taxon>Basidiomycota</taxon>
        <taxon>Agaricomycotina</taxon>
        <taxon>Agaricomycetes</taxon>
        <taxon>Agaricomycetidae</taxon>
        <taxon>Agaricales</taxon>
        <taxon>Marasmiineae</taxon>
        <taxon>Omphalotaceae</taxon>
        <taxon>Collybiopsis</taxon>
    </lineage>
</organism>
<reference evidence="1 2" key="1">
    <citation type="journal article" date="2020" name="ISME J.">
        <title>Uncovering the hidden diversity of litter-decomposition mechanisms in mushroom-forming fungi.</title>
        <authorList>
            <person name="Floudas D."/>
            <person name="Bentzer J."/>
            <person name="Ahren D."/>
            <person name="Johansson T."/>
            <person name="Persson P."/>
            <person name="Tunlid A."/>
        </authorList>
    </citation>
    <scope>NUCLEOTIDE SEQUENCE [LARGE SCALE GENOMIC DNA]</scope>
    <source>
        <strain evidence="1 2">CBS 406.79</strain>
    </source>
</reference>
<dbReference type="Proteomes" id="UP000518752">
    <property type="component" value="Unassembled WGS sequence"/>
</dbReference>
<sequence length="319" mass="35216">MSHSTTTTATYILLKYSRSYPQRAQDTNAEWQHYTKPVIKLTLSKSSNGGELESVVLRIAWTLEHTYTQGHNELIFENFDLLSFSSLPPGPDKKQSGLPLKAVYRDSIVGIRYLNTANGITFQSVGHASSFIEAISSVTPCKENNNENVSAPTYTMAAPSLVPSHVPNFSAVARHSSPSLPYTGALPRPKPTPRLSSYPTGQFTYSTASGLTVPPASLESIMLNRRLLLCFFSPRLKHLSSQASISTDYAVKSKAAACDKEVQTPDPFVFAIQEATSLYHIPYDCLEKLVGDVVREDGFIQLMENLSMMWKVKGYLAHT</sequence>